<evidence type="ECO:0000313" key="16">
    <source>
        <dbReference type="Proteomes" id="UP000221080"/>
    </source>
</evidence>
<keyword evidence="7 14" id="KW-0547">Nucleotide-binding</keyword>
<keyword evidence="16" id="KW-1185">Reference proteome</keyword>
<protein>
    <recommendedName>
        <fullName evidence="3">non-specific serine/threonine protein kinase</fullName>
        <ecNumber evidence="3">2.7.11.1</ecNumber>
    </recommendedName>
</protein>
<dbReference type="GO" id="GO:0004674">
    <property type="term" value="F:protein serine/threonine kinase activity"/>
    <property type="evidence" value="ECO:0007669"/>
    <property type="project" value="UniProtKB-KW"/>
</dbReference>
<dbReference type="InterPro" id="IPR017441">
    <property type="entry name" value="Protein_kinase_ATP_BS"/>
</dbReference>
<keyword evidence="10 14" id="KW-0067">ATP-binding</keyword>
<keyword evidence="6" id="KW-0808">Transferase</keyword>
<dbReference type="InterPro" id="IPR011009">
    <property type="entry name" value="Kinase-like_dom_sf"/>
</dbReference>
<keyword evidence="9" id="KW-0256">Endoplasmic reticulum</keyword>
<dbReference type="PROSITE" id="PS00107">
    <property type="entry name" value="PROTEIN_KINASE_ATP"/>
    <property type="match status" value="1"/>
</dbReference>
<sequence length="596" mass="67863">MMDLLTVCDNFRPPCPGELHRAAQCWKRSHSFGAHGDNNMADGTNLTFPGPLLSPKMEKDDLMAFIQKKSQEILLRVDEPQQIEAYFFWQLMELFCSCDRKALPVEIAACLFKGYYHVRSKAPKLVCGENQYIWCRHLARLLCSSTTDDEQRQAVIKMADDLANRGKIFASHICCVVAQLQLGIYNDTSFDLIGCFGLPLETSAAREAIERSEVYEYVLFITSGCAQPNFQIYKFHHARMLAHEGHIALALEYCESITRAMTTCSCNITPVLMEQMIQMAEPLYKTKAEKPEWLKNLCQIHAAEVLQFKKIPPSQLFNGPACNPCTLLNTEEYEWIASLYDIGELLGQGGFGSVYAAVRKADGKMVAVKFIARSTCKKFITIPGETEDLPLEVALMKMVSMPPRCENVLELLDWIELSKVFILVLERPSPCMDLLDFMKCMNSRLSEPVARDIMRQVVRAARHCCERGVFHRDIKPENLLINTDTMQVKLIDFGCGELMYDFTYTKFEGTLIYASPEWVRDREYMGGPATVWSLGILLYYMVCCDLPFKNNKEISDAPVPLHHYLSGDCQALITGCLEKNPDYRMTLENILSHDWF</sequence>
<comment type="similarity">
    <text evidence="2">Belongs to the protein kinase superfamily. CAMK Ser/Thr protein kinase family. PIM subfamily.</text>
</comment>
<dbReference type="Gene3D" id="1.10.510.10">
    <property type="entry name" value="Transferase(Phosphotransferase) domain 1"/>
    <property type="match status" value="1"/>
</dbReference>
<dbReference type="Proteomes" id="UP000221080">
    <property type="component" value="Chromosome 23"/>
</dbReference>
<proteinExistence type="inferred from homology"/>
<dbReference type="GO" id="GO:0016192">
    <property type="term" value="P:vesicle-mediated transport"/>
    <property type="evidence" value="ECO:0007669"/>
    <property type="project" value="UniProtKB-KW"/>
</dbReference>
<dbReference type="EC" id="2.7.11.1" evidence="3"/>
<evidence type="ECO:0000256" key="1">
    <source>
        <dbReference type="ARBA" id="ARBA00004240"/>
    </source>
</evidence>
<dbReference type="GO" id="GO:0043066">
    <property type="term" value="P:negative regulation of apoptotic process"/>
    <property type="evidence" value="ECO:0007669"/>
    <property type="project" value="TreeGrafter"/>
</dbReference>
<dbReference type="KEGG" id="ipu:108256152"/>
<evidence type="ECO:0000256" key="5">
    <source>
        <dbReference type="ARBA" id="ARBA00022527"/>
    </source>
</evidence>
<evidence type="ECO:0000256" key="3">
    <source>
        <dbReference type="ARBA" id="ARBA00012513"/>
    </source>
</evidence>
<comment type="catalytic activity">
    <reaction evidence="13">
        <text>L-seryl-[protein] + ATP = O-phospho-L-seryl-[protein] + ADP + H(+)</text>
        <dbReference type="Rhea" id="RHEA:17989"/>
        <dbReference type="Rhea" id="RHEA-COMP:9863"/>
        <dbReference type="Rhea" id="RHEA-COMP:11604"/>
        <dbReference type="ChEBI" id="CHEBI:15378"/>
        <dbReference type="ChEBI" id="CHEBI:29999"/>
        <dbReference type="ChEBI" id="CHEBI:30616"/>
        <dbReference type="ChEBI" id="CHEBI:83421"/>
        <dbReference type="ChEBI" id="CHEBI:456216"/>
        <dbReference type="EC" id="2.7.11.1"/>
    </reaction>
</comment>
<name>A0A2D0PS18_ICTPU</name>
<dbReference type="GO" id="GO:0005524">
    <property type="term" value="F:ATP binding"/>
    <property type="evidence" value="ECO:0007669"/>
    <property type="project" value="UniProtKB-UniRule"/>
</dbReference>
<evidence type="ECO:0000256" key="7">
    <source>
        <dbReference type="ARBA" id="ARBA00022741"/>
    </source>
</evidence>
<evidence type="ECO:0000256" key="12">
    <source>
        <dbReference type="ARBA" id="ARBA00047899"/>
    </source>
</evidence>
<dbReference type="AlphaFoldDB" id="A0A2D0PS18"/>
<dbReference type="InterPro" id="IPR008271">
    <property type="entry name" value="Ser/Thr_kinase_AS"/>
</dbReference>
<dbReference type="PROSITE" id="PS50011">
    <property type="entry name" value="PROTEIN_KINASE_DOM"/>
    <property type="match status" value="1"/>
</dbReference>
<dbReference type="STRING" id="7998.ENSIPUP00000013939"/>
<evidence type="ECO:0000256" key="9">
    <source>
        <dbReference type="ARBA" id="ARBA00022824"/>
    </source>
</evidence>
<dbReference type="Gene3D" id="3.30.200.20">
    <property type="entry name" value="Phosphorylase Kinase, domain 1"/>
    <property type="match status" value="1"/>
</dbReference>
<keyword evidence="8" id="KW-0418">Kinase</keyword>
<dbReference type="GeneID" id="108256152"/>
<evidence type="ECO:0000256" key="2">
    <source>
        <dbReference type="ARBA" id="ARBA00005505"/>
    </source>
</evidence>
<evidence type="ECO:0000256" key="13">
    <source>
        <dbReference type="ARBA" id="ARBA00048679"/>
    </source>
</evidence>
<feature type="domain" description="Protein kinase" evidence="15">
    <location>
        <begin position="340"/>
        <end position="596"/>
    </location>
</feature>
<dbReference type="PANTHER" id="PTHR22984">
    <property type="entry name" value="SERINE/THREONINE-PROTEIN KINASE PIM"/>
    <property type="match status" value="1"/>
</dbReference>
<evidence type="ECO:0000256" key="10">
    <source>
        <dbReference type="ARBA" id="ARBA00022840"/>
    </source>
</evidence>
<reference evidence="16" key="1">
    <citation type="journal article" date="2016" name="Nat. Commun.">
        <title>The channel catfish genome sequence provides insights into the evolution of scale formation in teleosts.</title>
        <authorList>
            <person name="Liu Z."/>
            <person name="Liu S."/>
            <person name="Yao J."/>
            <person name="Bao L."/>
            <person name="Zhang J."/>
            <person name="Li Y."/>
            <person name="Jiang C."/>
            <person name="Sun L."/>
            <person name="Wang R."/>
            <person name="Zhang Y."/>
            <person name="Zhou T."/>
            <person name="Zeng Q."/>
            <person name="Fu Q."/>
            <person name="Gao S."/>
            <person name="Li N."/>
            <person name="Koren S."/>
            <person name="Jiang Y."/>
            <person name="Zimin A."/>
            <person name="Xu P."/>
            <person name="Phillippy A.M."/>
            <person name="Geng X."/>
            <person name="Song L."/>
            <person name="Sun F."/>
            <person name="Li C."/>
            <person name="Wang X."/>
            <person name="Chen A."/>
            <person name="Jin Y."/>
            <person name="Yuan Z."/>
            <person name="Yang Y."/>
            <person name="Tan S."/>
            <person name="Peatman E."/>
            <person name="Lu J."/>
            <person name="Qin Z."/>
            <person name="Dunham R."/>
            <person name="Li Z."/>
            <person name="Sonstegard T."/>
            <person name="Feng J."/>
            <person name="Danzmann R.G."/>
            <person name="Schroeder S."/>
            <person name="Scheffler B."/>
            <person name="Duke M.V."/>
            <person name="Ballard L."/>
            <person name="Kucuktas H."/>
            <person name="Kaltenboeck L."/>
            <person name="Liu H."/>
            <person name="Armbruster J."/>
            <person name="Xie Y."/>
            <person name="Kirby M.L."/>
            <person name="Tian Y."/>
            <person name="Flanagan M.E."/>
            <person name="Mu W."/>
            <person name="Waldbieser G.C."/>
        </authorList>
    </citation>
    <scope>NUCLEOTIDE SEQUENCE [LARGE SCALE GENOMIC DNA]</scope>
    <source>
        <strain evidence="16">SDA103</strain>
    </source>
</reference>
<dbReference type="PROSITE" id="PS00108">
    <property type="entry name" value="PROTEIN_KINASE_ST"/>
    <property type="match status" value="1"/>
</dbReference>
<dbReference type="InterPro" id="IPR000719">
    <property type="entry name" value="Prot_kinase_dom"/>
</dbReference>
<evidence type="ECO:0000256" key="11">
    <source>
        <dbReference type="ARBA" id="ARBA00022892"/>
    </source>
</evidence>
<comment type="subcellular location">
    <subcellularLocation>
        <location evidence="1">Endoplasmic reticulum</location>
    </subcellularLocation>
</comment>
<dbReference type="Pfam" id="PF00069">
    <property type="entry name" value="Pkinase"/>
    <property type="match status" value="1"/>
</dbReference>
<dbReference type="Pfam" id="PF12931">
    <property type="entry name" value="TPR_Sec16"/>
    <property type="match status" value="1"/>
</dbReference>
<dbReference type="InterPro" id="IPR051138">
    <property type="entry name" value="PIM_Ser/Thr_kinase"/>
</dbReference>
<gene>
    <name evidence="17" type="primary">LOC108256152</name>
</gene>
<reference evidence="17" key="2">
    <citation type="submission" date="2025-08" db="UniProtKB">
        <authorList>
            <consortium name="RefSeq"/>
        </authorList>
    </citation>
    <scope>IDENTIFICATION</scope>
    <source>
        <tissue evidence="17">Blood</tissue>
    </source>
</reference>
<evidence type="ECO:0000256" key="6">
    <source>
        <dbReference type="ARBA" id="ARBA00022679"/>
    </source>
</evidence>
<evidence type="ECO:0000256" key="8">
    <source>
        <dbReference type="ARBA" id="ARBA00022777"/>
    </source>
</evidence>
<dbReference type="SUPFAM" id="SSF56112">
    <property type="entry name" value="Protein kinase-like (PK-like)"/>
    <property type="match status" value="1"/>
</dbReference>
<dbReference type="RefSeq" id="XP_017308221.1">
    <property type="nucleotide sequence ID" value="XM_017452732.3"/>
</dbReference>
<dbReference type="FunFam" id="1.10.510.10:FF:000392">
    <property type="entry name" value="Pim proto-oncogene, serine/threonine kinase,-related 152"/>
    <property type="match status" value="1"/>
</dbReference>
<evidence type="ECO:0000256" key="4">
    <source>
        <dbReference type="ARBA" id="ARBA00022448"/>
    </source>
</evidence>
<dbReference type="InterPro" id="IPR024298">
    <property type="entry name" value="Sec16_Sec23-bd"/>
</dbReference>
<comment type="catalytic activity">
    <reaction evidence="12">
        <text>L-threonyl-[protein] + ATP = O-phospho-L-threonyl-[protein] + ADP + H(+)</text>
        <dbReference type="Rhea" id="RHEA:46608"/>
        <dbReference type="Rhea" id="RHEA-COMP:11060"/>
        <dbReference type="Rhea" id="RHEA-COMP:11605"/>
        <dbReference type="ChEBI" id="CHEBI:15378"/>
        <dbReference type="ChEBI" id="CHEBI:30013"/>
        <dbReference type="ChEBI" id="CHEBI:30616"/>
        <dbReference type="ChEBI" id="CHEBI:61977"/>
        <dbReference type="ChEBI" id="CHEBI:456216"/>
        <dbReference type="EC" id="2.7.11.1"/>
    </reaction>
</comment>
<accession>A0A2D0PS18</accession>
<keyword evidence="11" id="KW-0931">ER-Golgi transport</keyword>
<dbReference type="GO" id="GO:0007346">
    <property type="term" value="P:regulation of mitotic cell cycle"/>
    <property type="evidence" value="ECO:0007669"/>
    <property type="project" value="TreeGrafter"/>
</dbReference>
<dbReference type="OrthoDB" id="9984829at2759"/>
<dbReference type="GO" id="GO:0005783">
    <property type="term" value="C:endoplasmic reticulum"/>
    <property type="evidence" value="ECO:0007669"/>
    <property type="project" value="UniProtKB-SubCell"/>
</dbReference>
<evidence type="ECO:0000259" key="15">
    <source>
        <dbReference type="PROSITE" id="PS50011"/>
    </source>
</evidence>
<evidence type="ECO:0000256" key="14">
    <source>
        <dbReference type="PROSITE-ProRule" id="PRU10141"/>
    </source>
</evidence>
<dbReference type="SMART" id="SM00220">
    <property type="entry name" value="S_TKc"/>
    <property type="match status" value="1"/>
</dbReference>
<keyword evidence="5" id="KW-0723">Serine/threonine-protein kinase</keyword>
<organism evidence="16 17">
    <name type="scientific">Ictalurus punctatus</name>
    <name type="common">Channel catfish</name>
    <name type="synonym">Silurus punctatus</name>
    <dbReference type="NCBI Taxonomy" id="7998"/>
    <lineage>
        <taxon>Eukaryota</taxon>
        <taxon>Metazoa</taxon>
        <taxon>Chordata</taxon>
        <taxon>Craniata</taxon>
        <taxon>Vertebrata</taxon>
        <taxon>Euteleostomi</taxon>
        <taxon>Actinopterygii</taxon>
        <taxon>Neopterygii</taxon>
        <taxon>Teleostei</taxon>
        <taxon>Ostariophysi</taxon>
        <taxon>Siluriformes</taxon>
        <taxon>Ictaluridae</taxon>
        <taxon>Ictalurus</taxon>
    </lineage>
</organism>
<evidence type="ECO:0000313" key="17">
    <source>
        <dbReference type="RefSeq" id="XP_017308221.1"/>
    </source>
</evidence>
<dbReference type="PANTHER" id="PTHR22984:SF11">
    <property type="entry name" value="AURORA KINASE-RELATED"/>
    <property type="match status" value="1"/>
</dbReference>
<feature type="binding site" evidence="14">
    <location>
        <position position="369"/>
    </location>
    <ligand>
        <name>ATP</name>
        <dbReference type="ChEBI" id="CHEBI:30616"/>
    </ligand>
</feature>
<keyword evidence="4" id="KW-0813">Transport</keyword>